<evidence type="ECO:0000259" key="1">
    <source>
        <dbReference type="Pfam" id="PF13490"/>
    </source>
</evidence>
<dbReference type="Gene3D" id="1.10.10.1320">
    <property type="entry name" value="Anti-sigma factor, zinc-finger domain"/>
    <property type="match status" value="1"/>
</dbReference>
<dbReference type="Proteomes" id="UP001139646">
    <property type="component" value="Unassembled WGS sequence"/>
</dbReference>
<proteinExistence type="predicted"/>
<dbReference type="RefSeq" id="WP_242287060.1">
    <property type="nucleotide sequence ID" value="NZ_JAKKSL010000002.1"/>
</dbReference>
<dbReference type="InterPro" id="IPR041916">
    <property type="entry name" value="Anti_sigma_zinc_sf"/>
</dbReference>
<feature type="domain" description="Putative zinc-finger" evidence="1">
    <location>
        <begin position="16"/>
        <end position="50"/>
    </location>
</feature>
<accession>A0ABS9X2I8</accession>
<dbReference type="Pfam" id="PF13490">
    <property type="entry name" value="zf-HC2"/>
    <property type="match status" value="1"/>
</dbReference>
<sequence>MIKRLMTRYVPGMLTCEEVDNFLYDFHEGQLSYAERIKFKLHLSMCSECRAYVQGYINTIRNTQADIKKTEPVETIPEELIEAILKSRTKK</sequence>
<protein>
    <submittedName>
        <fullName evidence="2">Zf-HC2 domain-containing protein</fullName>
    </submittedName>
</protein>
<organism evidence="2 3">
    <name type="scientific">Colwellia maritima</name>
    <dbReference type="NCBI Taxonomy" id="2912588"/>
    <lineage>
        <taxon>Bacteria</taxon>
        <taxon>Pseudomonadati</taxon>
        <taxon>Pseudomonadota</taxon>
        <taxon>Gammaproteobacteria</taxon>
        <taxon>Alteromonadales</taxon>
        <taxon>Colwelliaceae</taxon>
        <taxon>Colwellia</taxon>
    </lineage>
</organism>
<evidence type="ECO:0000313" key="2">
    <source>
        <dbReference type="EMBL" id="MCI2284410.1"/>
    </source>
</evidence>
<dbReference type="EMBL" id="JAKKSL010000002">
    <property type="protein sequence ID" value="MCI2284410.1"/>
    <property type="molecule type" value="Genomic_DNA"/>
</dbReference>
<keyword evidence="3" id="KW-1185">Reference proteome</keyword>
<reference evidence="2" key="1">
    <citation type="submission" date="2022-01" db="EMBL/GenBank/DDBJ databases">
        <title>Colwellia maritima, isolated from seawater.</title>
        <authorList>
            <person name="Kristyanto S."/>
            <person name="Jung J."/>
            <person name="Jeon C.O."/>
        </authorList>
    </citation>
    <scope>NUCLEOTIDE SEQUENCE</scope>
    <source>
        <strain evidence="2">MSW7</strain>
    </source>
</reference>
<comment type="caution">
    <text evidence="2">The sequence shown here is derived from an EMBL/GenBank/DDBJ whole genome shotgun (WGS) entry which is preliminary data.</text>
</comment>
<name>A0ABS9X2I8_9GAMM</name>
<dbReference type="InterPro" id="IPR027383">
    <property type="entry name" value="Znf_put"/>
</dbReference>
<evidence type="ECO:0000313" key="3">
    <source>
        <dbReference type="Proteomes" id="UP001139646"/>
    </source>
</evidence>
<gene>
    <name evidence="2" type="ORF">L3081_14740</name>
</gene>